<keyword evidence="1" id="KW-0175">Coiled coil</keyword>
<proteinExistence type="predicted"/>
<evidence type="ECO:0000259" key="4">
    <source>
        <dbReference type="Pfam" id="PF14257"/>
    </source>
</evidence>
<evidence type="ECO:0000256" key="2">
    <source>
        <dbReference type="SAM" id="Phobius"/>
    </source>
</evidence>
<gene>
    <name evidence="5" type="ORF">EV197_0418</name>
</gene>
<sequence>MHRFNFFIMKYLSIVVFLFVTLSCGNNTPESYTEEYPIEQAFETAYENDVESTAKEAVSRKLIKEGTIAFETQSIPETRKQVLAAIKKYNAYISSDQEYNYTDRKSNALVIRVPAADFDNLLNSATAGVSQFDTKEIKVKDVTEEFLDVETRIANKKKLETRYLELLTKANSVTEMLEVEKQIGELRADIEAMEGRLNYLKNKVSFATIHLTFYKTLATETAFGSKFKNGFKNGWENFIWFFVVLTNIWPFILILILLLVGLRWYLKRKKKEKK</sequence>
<keyword evidence="2" id="KW-1133">Transmembrane helix</keyword>
<feature type="chain" id="PRO_5020970983" evidence="3">
    <location>
        <begin position="26"/>
        <end position="274"/>
    </location>
</feature>
<feature type="domain" description="DUF4349" evidence="4">
    <location>
        <begin position="60"/>
        <end position="264"/>
    </location>
</feature>
<dbReference type="InterPro" id="IPR025645">
    <property type="entry name" value="DUF4349"/>
</dbReference>
<keyword evidence="2" id="KW-0812">Transmembrane</keyword>
<dbReference type="AlphaFoldDB" id="A0A4V2F7B2"/>
<dbReference type="EMBL" id="SGXE01000001">
    <property type="protein sequence ID" value="RZS99209.1"/>
    <property type="molecule type" value="Genomic_DNA"/>
</dbReference>
<evidence type="ECO:0000256" key="1">
    <source>
        <dbReference type="SAM" id="Coils"/>
    </source>
</evidence>
<dbReference type="Pfam" id="PF14257">
    <property type="entry name" value="DUF4349"/>
    <property type="match status" value="1"/>
</dbReference>
<evidence type="ECO:0000313" key="6">
    <source>
        <dbReference type="Proteomes" id="UP000292262"/>
    </source>
</evidence>
<dbReference type="Proteomes" id="UP000292262">
    <property type="component" value="Unassembled WGS sequence"/>
</dbReference>
<feature type="coiled-coil region" evidence="1">
    <location>
        <begin position="176"/>
        <end position="203"/>
    </location>
</feature>
<comment type="caution">
    <text evidence="5">The sequence shown here is derived from an EMBL/GenBank/DDBJ whole genome shotgun (WGS) entry which is preliminary data.</text>
</comment>
<organism evidence="5 6">
    <name type="scientific">Aquimarina brevivitae</name>
    <dbReference type="NCBI Taxonomy" id="323412"/>
    <lineage>
        <taxon>Bacteria</taxon>
        <taxon>Pseudomonadati</taxon>
        <taxon>Bacteroidota</taxon>
        <taxon>Flavobacteriia</taxon>
        <taxon>Flavobacteriales</taxon>
        <taxon>Flavobacteriaceae</taxon>
        <taxon>Aquimarina</taxon>
    </lineage>
</organism>
<keyword evidence="6" id="KW-1185">Reference proteome</keyword>
<dbReference type="OrthoDB" id="5381491at2"/>
<keyword evidence="2" id="KW-0472">Membrane</keyword>
<evidence type="ECO:0000256" key="3">
    <source>
        <dbReference type="SAM" id="SignalP"/>
    </source>
</evidence>
<keyword evidence="3" id="KW-0732">Signal</keyword>
<evidence type="ECO:0000313" key="5">
    <source>
        <dbReference type="EMBL" id="RZS99209.1"/>
    </source>
</evidence>
<dbReference type="PROSITE" id="PS51257">
    <property type="entry name" value="PROKAR_LIPOPROTEIN"/>
    <property type="match status" value="1"/>
</dbReference>
<protein>
    <submittedName>
        <fullName evidence="5">Uncharacterized protein DUF4349</fullName>
    </submittedName>
</protein>
<feature type="transmembrane region" description="Helical" evidence="2">
    <location>
        <begin position="238"/>
        <end position="266"/>
    </location>
</feature>
<reference evidence="5 6" key="1">
    <citation type="submission" date="2019-02" db="EMBL/GenBank/DDBJ databases">
        <title>Genomic Encyclopedia of Type Strains, Phase IV (KMG-IV): sequencing the most valuable type-strain genomes for metagenomic binning, comparative biology and taxonomic classification.</title>
        <authorList>
            <person name="Goeker M."/>
        </authorList>
    </citation>
    <scope>NUCLEOTIDE SEQUENCE [LARGE SCALE GENOMIC DNA]</scope>
    <source>
        <strain evidence="5 6">DSM 17196</strain>
    </source>
</reference>
<accession>A0A4V2F7B2</accession>
<feature type="signal peptide" evidence="3">
    <location>
        <begin position="1"/>
        <end position="25"/>
    </location>
</feature>
<name>A0A4V2F7B2_9FLAO</name>